<evidence type="ECO:0000256" key="8">
    <source>
        <dbReference type="PROSITE-ProRule" id="PRU00283"/>
    </source>
</evidence>
<dbReference type="Gene3D" id="1.10.418.10">
    <property type="entry name" value="Calponin-like domain"/>
    <property type="match status" value="1"/>
</dbReference>
<dbReference type="Pfam" id="PF00307">
    <property type="entry name" value="CH"/>
    <property type="match status" value="1"/>
</dbReference>
<evidence type="ECO:0000256" key="4">
    <source>
        <dbReference type="ARBA" id="ARBA00022741"/>
    </source>
</evidence>
<comment type="caution">
    <text evidence="13">The sequence shown here is derived from an EMBL/GenBank/DDBJ whole genome shotgun (WGS) entry which is preliminary data.</text>
</comment>
<dbReference type="PROSITE" id="PS00411">
    <property type="entry name" value="KINESIN_MOTOR_1"/>
    <property type="match status" value="1"/>
</dbReference>
<dbReference type="Proteomes" id="UP001152523">
    <property type="component" value="Unassembled WGS sequence"/>
</dbReference>
<dbReference type="InterPro" id="IPR036872">
    <property type="entry name" value="CH_dom_sf"/>
</dbReference>
<dbReference type="PRINTS" id="PR00380">
    <property type="entry name" value="KINESINHEAVY"/>
</dbReference>
<feature type="domain" description="Calponin-homology (CH)" evidence="11">
    <location>
        <begin position="35"/>
        <end position="142"/>
    </location>
</feature>
<dbReference type="Pfam" id="PF00225">
    <property type="entry name" value="Kinesin"/>
    <property type="match status" value="1"/>
</dbReference>
<evidence type="ECO:0000256" key="6">
    <source>
        <dbReference type="ARBA" id="ARBA00023054"/>
    </source>
</evidence>
<dbReference type="SUPFAM" id="SSF47576">
    <property type="entry name" value="Calponin-homology domain, CH-domain"/>
    <property type="match status" value="1"/>
</dbReference>
<keyword evidence="5 8" id="KW-0067">ATP-binding</keyword>
<dbReference type="InterPro" id="IPR027417">
    <property type="entry name" value="P-loop_NTPase"/>
</dbReference>
<evidence type="ECO:0000256" key="5">
    <source>
        <dbReference type="ARBA" id="ARBA00022840"/>
    </source>
</evidence>
<dbReference type="Gene3D" id="3.40.850.10">
    <property type="entry name" value="Kinesin motor domain"/>
    <property type="match status" value="1"/>
</dbReference>
<evidence type="ECO:0000256" key="10">
    <source>
        <dbReference type="SAM" id="MobiDB-lite"/>
    </source>
</evidence>
<keyword evidence="7 8" id="KW-0505">Motor protein</keyword>
<keyword evidence="14" id="KW-1185">Reference proteome</keyword>
<dbReference type="SUPFAM" id="SSF52540">
    <property type="entry name" value="P-loop containing nucleoside triphosphate hydrolases"/>
    <property type="match status" value="1"/>
</dbReference>
<dbReference type="InterPro" id="IPR019821">
    <property type="entry name" value="Kinesin_motor_CS"/>
</dbReference>
<feature type="domain" description="Kinesin motor" evidence="12">
    <location>
        <begin position="800"/>
        <end position="1128"/>
    </location>
</feature>
<keyword evidence="4 8" id="KW-0547">Nucleotide-binding</keyword>
<evidence type="ECO:0000256" key="2">
    <source>
        <dbReference type="ARBA" id="ARBA00010899"/>
    </source>
</evidence>
<proteinExistence type="inferred from homology"/>
<protein>
    <submittedName>
        <fullName evidence="13">Uncharacterized protein</fullName>
    </submittedName>
</protein>
<comment type="subcellular location">
    <subcellularLocation>
        <location evidence="1">Plastid</location>
    </subcellularLocation>
</comment>
<dbReference type="EMBL" id="CAMAPF010000006">
    <property type="protein sequence ID" value="CAH9056824.1"/>
    <property type="molecule type" value="Genomic_DNA"/>
</dbReference>
<dbReference type="PROSITE" id="PS50021">
    <property type="entry name" value="CH"/>
    <property type="match status" value="1"/>
</dbReference>
<dbReference type="AlphaFoldDB" id="A0AAV0C132"/>
<feature type="region of interest" description="Disordered" evidence="10">
    <location>
        <begin position="176"/>
        <end position="205"/>
    </location>
</feature>
<dbReference type="GO" id="GO:0005524">
    <property type="term" value="F:ATP binding"/>
    <property type="evidence" value="ECO:0007669"/>
    <property type="project" value="UniProtKB-UniRule"/>
</dbReference>
<dbReference type="PANTHER" id="PTHR47972">
    <property type="entry name" value="KINESIN-LIKE PROTEIN KLP-3"/>
    <property type="match status" value="1"/>
</dbReference>
<dbReference type="PROSITE" id="PS50067">
    <property type="entry name" value="KINESIN_MOTOR_2"/>
    <property type="match status" value="1"/>
</dbReference>
<dbReference type="GO" id="GO:0005874">
    <property type="term" value="C:microtubule"/>
    <property type="evidence" value="ECO:0007669"/>
    <property type="project" value="UniProtKB-KW"/>
</dbReference>
<evidence type="ECO:0000256" key="1">
    <source>
        <dbReference type="ARBA" id="ARBA00004474"/>
    </source>
</evidence>
<dbReference type="InterPro" id="IPR036961">
    <property type="entry name" value="Kinesin_motor_dom_sf"/>
</dbReference>
<evidence type="ECO:0000256" key="7">
    <source>
        <dbReference type="ARBA" id="ARBA00023175"/>
    </source>
</evidence>
<evidence type="ECO:0000256" key="9">
    <source>
        <dbReference type="SAM" id="Coils"/>
    </source>
</evidence>
<dbReference type="SMART" id="SM00033">
    <property type="entry name" value="CH"/>
    <property type="match status" value="1"/>
</dbReference>
<keyword evidence="6 9" id="KW-0175">Coiled coil</keyword>
<organism evidence="13 14">
    <name type="scientific">Cuscuta epithymum</name>
    <dbReference type="NCBI Taxonomy" id="186058"/>
    <lineage>
        <taxon>Eukaryota</taxon>
        <taxon>Viridiplantae</taxon>
        <taxon>Streptophyta</taxon>
        <taxon>Embryophyta</taxon>
        <taxon>Tracheophyta</taxon>
        <taxon>Spermatophyta</taxon>
        <taxon>Magnoliopsida</taxon>
        <taxon>eudicotyledons</taxon>
        <taxon>Gunneridae</taxon>
        <taxon>Pentapetalae</taxon>
        <taxon>asterids</taxon>
        <taxon>lamiids</taxon>
        <taxon>Solanales</taxon>
        <taxon>Convolvulaceae</taxon>
        <taxon>Cuscuteae</taxon>
        <taxon>Cuscuta</taxon>
        <taxon>Cuscuta subgen. Cuscuta</taxon>
    </lineage>
</organism>
<feature type="compositionally biased region" description="Low complexity" evidence="10">
    <location>
        <begin position="179"/>
        <end position="202"/>
    </location>
</feature>
<evidence type="ECO:0000313" key="14">
    <source>
        <dbReference type="Proteomes" id="UP001152523"/>
    </source>
</evidence>
<keyword evidence="3" id="KW-0493">Microtubule</keyword>
<comment type="similarity">
    <text evidence="2">Belongs to the TRAFAC class myosin-kinesin ATPase superfamily. Kinesin family. KIN-14 subfamily.</text>
</comment>
<dbReference type="InterPro" id="IPR001752">
    <property type="entry name" value="Kinesin_motor_dom"/>
</dbReference>
<feature type="binding site" evidence="8">
    <location>
        <begin position="884"/>
        <end position="891"/>
    </location>
    <ligand>
        <name>ATP</name>
        <dbReference type="ChEBI" id="CHEBI:30616"/>
    </ligand>
</feature>
<dbReference type="FunFam" id="3.40.850.10:FF:000044">
    <property type="entry name" value="p-loop containing nucleoside triphosphate hydrolases superfamily protein"/>
    <property type="match status" value="1"/>
</dbReference>
<dbReference type="InterPro" id="IPR001715">
    <property type="entry name" value="CH_dom"/>
</dbReference>
<dbReference type="GO" id="GO:0003777">
    <property type="term" value="F:microtubule motor activity"/>
    <property type="evidence" value="ECO:0007669"/>
    <property type="project" value="InterPro"/>
</dbReference>
<evidence type="ECO:0000256" key="3">
    <source>
        <dbReference type="ARBA" id="ARBA00022701"/>
    </source>
</evidence>
<dbReference type="PANTHER" id="PTHR47972:SF50">
    <property type="entry name" value="KINESIN-LIKE PROTEIN KIN-14P"/>
    <property type="match status" value="1"/>
</dbReference>
<dbReference type="InterPro" id="IPR027640">
    <property type="entry name" value="Kinesin-like_fam"/>
</dbReference>
<reference evidence="13" key="1">
    <citation type="submission" date="2022-07" db="EMBL/GenBank/DDBJ databases">
        <authorList>
            <person name="Macas J."/>
            <person name="Novak P."/>
            <person name="Neumann P."/>
        </authorList>
    </citation>
    <scope>NUCLEOTIDE SEQUENCE</scope>
</reference>
<gene>
    <name evidence="13" type="ORF">CEPIT_LOCUS1018</name>
</gene>
<accession>A0AAV0C132</accession>
<name>A0AAV0C132_9ASTE</name>
<evidence type="ECO:0000313" key="13">
    <source>
        <dbReference type="EMBL" id="CAH9056824.1"/>
    </source>
</evidence>
<dbReference type="GO" id="GO:0009536">
    <property type="term" value="C:plastid"/>
    <property type="evidence" value="ECO:0007669"/>
    <property type="project" value="UniProtKB-SubCell"/>
</dbReference>
<dbReference type="SMART" id="SM00129">
    <property type="entry name" value="KISc"/>
    <property type="match status" value="1"/>
</dbReference>
<sequence length="1177" mass="132636">MNSVASRPIKDYGRLSDSNISISCRVFEPSSSSNAKHRTTVLEWLNDTLPGLSLPVNASDEELRAFLVDGSVLCQLLNKLEPGSVIEDDGSGHSWESCSQDVRRFLFAMDKMRLPRFRPSDLEYGSMKIIVDCLLTLKTHFVPSVGEYKNLNMHTSNLSGNASNIRWKGLGEHIGYDVSPPQRQESRQSNSSQSSRRASHSPVVADPSSALLHQVGNTFKEVFQVKHGSYVDRLPSNISELKRSNSLNNAPTHSLLSFVNGIIDESIERKNGVPERVALLFRKVVQETEMRISTQAEHLRMQSDMFKAREEKYLSRIRDLEALATGADEVTKELSEKKRTEEKMRTTEHDGALLKVNDIITQEDIGASRLELEGAQRSDGHNSDVRKNECAVVRSVKRNNGNLQRIATLEKEPPEAYEEAHKFIKPENNDVSELIKGNDDDTHEEIAGLKKEPEVHPEAYKIQSDVASLMKGNDAANQNIAALKQELEENKKASKHCSQNNSKDDITKLVKEKEDSNKMIAILKLELETARETYEQHIKQMKTNEHNMVRLMKEKDDAYHEVAVLKQELEATRKAVEQPNPQMGKSENDLVRLIKEKDDAIQEIASLKKELERVKKSYEEHCLQMKTEERDVVKLMKEKNDSNQEVDRLKKEFDETKRTYEQQCLQMKTETTGAQHDLEKRLKQITSLEERLKKVTEHFSESQKRVEELEKISEEKSHKWSKIQHIYQIFTEFQLGALRELKFSSQSVKSEVVKTQKTYSDEFNQLGVKVRSLEDAAANYSVILAENRKLHNEVQELKGNIRVYCRIRPFLPGQKDKQTIVEYIGDNGELIIVNPSKQGKEGRRSFKFNTVYGQSATQAQVYADIQPLVQSVLDGYNACIFAYGQTGSGKTYTMTGPDGATEDQWGVNYRALNDLFRISQDRGSAFSYEITVQMVEIYNEQVRDLLSNDSSQKRLGVLTTSQPNGLAVPDASMFPVNQPSDVLDLMNIGLKTRAKSSTSMNERSSRSHSILTIHIRGTDKKSGSSMRSSLHLVDLAGSERVDRSEVSGDRLKEAQHINKSLAALGDVISALATKSPHIPYRNSKLTQVLQSSLGGQAKTLMFVQLNPDGVSYSESLSTLKFAERASGVELGAAKSSKEGKDVRELMEQVTTLKGTLAAKDDEITKLKLIKDPQKVKG</sequence>
<evidence type="ECO:0000259" key="11">
    <source>
        <dbReference type="PROSITE" id="PS50021"/>
    </source>
</evidence>
<feature type="coiled-coil region" evidence="9">
    <location>
        <begin position="466"/>
        <end position="712"/>
    </location>
</feature>
<dbReference type="GO" id="GO:0007018">
    <property type="term" value="P:microtubule-based movement"/>
    <property type="evidence" value="ECO:0007669"/>
    <property type="project" value="InterPro"/>
</dbReference>
<evidence type="ECO:0000259" key="12">
    <source>
        <dbReference type="PROSITE" id="PS50067"/>
    </source>
</evidence>
<dbReference type="GO" id="GO:0008017">
    <property type="term" value="F:microtubule binding"/>
    <property type="evidence" value="ECO:0007669"/>
    <property type="project" value="InterPro"/>
</dbReference>